<keyword evidence="1" id="KW-0732">Signal</keyword>
<protein>
    <recommendedName>
        <fullName evidence="5">Plastid lipid-associated protein/fibrillin conserved domain-containing protein</fullName>
    </recommendedName>
</protein>
<gene>
    <name evidence="2" type="ORF">PCAL00307_LOCUS19429</name>
    <name evidence="3" type="ORF">PECAL_1P29790</name>
</gene>
<name>A0A7S4ECS0_9STRA</name>
<evidence type="ECO:0000313" key="2">
    <source>
        <dbReference type="EMBL" id="CAE0703981.1"/>
    </source>
</evidence>
<dbReference type="OrthoDB" id="423414at2759"/>
<keyword evidence="4" id="KW-1185">Reference proteome</keyword>
<feature type="chain" id="PRO_5036212416" description="Plastid lipid-associated protein/fibrillin conserved domain-containing protein" evidence="1">
    <location>
        <begin position="17"/>
        <end position="239"/>
    </location>
</feature>
<evidence type="ECO:0000313" key="4">
    <source>
        <dbReference type="Proteomes" id="UP000789595"/>
    </source>
</evidence>
<organism evidence="2">
    <name type="scientific">Pelagomonas calceolata</name>
    <dbReference type="NCBI Taxonomy" id="35677"/>
    <lineage>
        <taxon>Eukaryota</taxon>
        <taxon>Sar</taxon>
        <taxon>Stramenopiles</taxon>
        <taxon>Ochrophyta</taxon>
        <taxon>Pelagophyceae</taxon>
        <taxon>Pelagomonadales</taxon>
        <taxon>Pelagomonadaceae</taxon>
        <taxon>Pelagomonas</taxon>
    </lineage>
</organism>
<dbReference type="Proteomes" id="UP000789595">
    <property type="component" value="Unassembled WGS sequence"/>
</dbReference>
<reference evidence="3" key="2">
    <citation type="submission" date="2021-11" db="EMBL/GenBank/DDBJ databases">
        <authorList>
            <consortium name="Genoscope - CEA"/>
            <person name="William W."/>
        </authorList>
    </citation>
    <scope>NUCLEOTIDE SEQUENCE</scope>
</reference>
<evidence type="ECO:0008006" key="5">
    <source>
        <dbReference type="Google" id="ProtNLM"/>
    </source>
</evidence>
<dbReference type="EMBL" id="HBIW01022540">
    <property type="protein sequence ID" value="CAE0703981.1"/>
    <property type="molecule type" value="Transcribed_RNA"/>
</dbReference>
<feature type="signal peptide" evidence="1">
    <location>
        <begin position="1"/>
        <end position="16"/>
    </location>
</feature>
<sequence length="239" mass="25914">MQLCQLLCASAVVASALQTRATQQRQPTRRPANFLESFAEAFANPPLSAPRARPEAADELQRLVTDGWNGARVDADRCSQLIDALALMGGPFDASDLGGGLWLALHSRGLVPKWQKNQELLKVFGVRNRAGQTYFPKDKRVENYGEVVGGLVTFGAEGTFALPAGPLRAPCDLPVEITAGGLTVFGKRFELPIAGPGLVRVLYHDSTMRIFESPLTSQDKWEESGLVVVQVRESAVINI</sequence>
<evidence type="ECO:0000313" key="3">
    <source>
        <dbReference type="EMBL" id="CAH0366483.1"/>
    </source>
</evidence>
<reference evidence="2" key="1">
    <citation type="submission" date="2021-01" db="EMBL/GenBank/DDBJ databases">
        <authorList>
            <person name="Corre E."/>
            <person name="Pelletier E."/>
            <person name="Niang G."/>
            <person name="Scheremetjew M."/>
            <person name="Finn R."/>
            <person name="Kale V."/>
            <person name="Holt S."/>
            <person name="Cochrane G."/>
            <person name="Meng A."/>
            <person name="Brown T."/>
            <person name="Cohen L."/>
        </authorList>
    </citation>
    <scope>NUCLEOTIDE SEQUENCE</scope>
    <source>
        <strain evidence="2">CCMP1756</strain>
    </source>
</reference>
<evidence type="ECO:0000256" key="1">
    <source>
        <dbReference type="SAM" id="SignalP"/>
    </source>
</evidence>
<dbReference type="EMBL" id="CAKKNE010000001">
    <property type="protein sequence ID" value="CAH0366483.1"/>
    <property type="molecule type" value="Genomic_DNA"/>
</dbReference>
<accession>A0A7S4ECS0</accession>
<proteinExistence type="predicted"/>
<dbReference type="AlphaFoldDB" id="A0A7S4ECS0"/>